<comment type="caution">
    <text evidence="4">The sequence shown here is derived from an EMBL/GenBank/DDBJ whole genome shotgun (WGS) entry which is preliminary data.</text>
</comment>
<dbReference type="SUPFAM" id="SSF55811">
    <property type="entry name" value="Nudix"/>
    <property type="match status" value="1"/>
</dbReference>
<dbReference type="EMBL" id="JACCBN010000001">
    <property type="protein sequence ID" value="NYD36317.1"/>
    <property type="molecule type" value="Genomic_DNA"/>
</dbReference>
<dbReference type="GO" id="GO:0016787">
    <property type="term" value="F:hydrolase activity"/>
    <property type="evidence" value="ECO:0007669"/>
    <property type="project" value="UniProtKB-KW"/>
</dbReference>
<evidence type="ECO:0000313" key="4">
    <source>
        <dbReference type="EMBL" id="NYD36317.1"/>
    </source>
</evidence>
<keyword evidence="2" id="KW-0378">Hydrolase</keyword>
<dbReference type="RefSeq" id="WP_179794010.1">
    <property type="nucleotide sequence ID" value="NZ_BAABHP010000028.1"/>
</dbReference>
<dbReference type="Gene3D" id="3.90.79.10">
    <property type="entry name" value="Nucleoside Triphosphate Pyrophosphohydrolase"/>
    <property type="match status" value="1"/>
</dbReference>
<dbReference type="Pfam" id="PF00293">
    <property type="entry name" value="NUDIX"/>
    <property type="match status" value="1"/>
</dbReference>
<dbReference type="InterPro" id="IPR020084">
    <property type="entry name" value="NUDIX_hydrolase_CS"/>
</dbReference>
<evidence type="ECO:0000259" key="3">
    <source>
        <dbReference type="PROSITE" id="PS51462"/>
    </source>
</evidence>
<protein>
    <submittedName>
        <fullName evidence="4">8-oxo-dGTP pyrophosphatase MutT (NUDIX family)</fullName>
    </submittedName>
</protein>
<dbReference type="CDD" id="cd04688">
    <property type="entry name" value="NUDIX_Hydrolase"/>
    <property type="match status" value="1"/>
</dbReference>
<comment type="cofactor">
    <cofactor evidence="1">
        <name>Mg(2+)</name>
        <dbReference type="ChEBI" id="CHEBI:18420"/>
    </cofactor>
</comment>
<organism evidence="4 5">
    <name type="scientific">Actinomycetospora corticicola</name>
    <dbReference type="NCBI Taxonomy" id="663602"/>
    <lineage>
        <taxon>Bacteria</taxon>
        <taxon>Bacillati</taxon>
        <taxon>Actinomycetota</taxon>
        <taxon>Actinomycetes</taxon>
        <taxon>Pseudonocardiales</taxon>
        <taxon>Pseudonocardiaceae</taxon>
        <taxon>Actinomycetospora</taxon>
    </lineage>
</organism>
<dbReference type="PANTHER" id="PTHR43046">
    <property type="entry name" value="GDP-MANNOSE MANNOSYL HYDROLASE"/>
    <property type="match status" value="1"/>
</dbReference>
<accession>A0A7Y9DW40</accession>
<gene>
    <name evidence="4" type="ORF">BJ983_002419</name>
</gene>
<dbReference type="PROSITE" id="PS51462">
    <property type="entry name" value="NUDIX"/>
    <property type="match status" value="1"/>
</dbReference>
<evidence type="ECO:0000256" key="2">
    <source>
        <dbReference type="ARBA" id="ARBA00022801"/>
    </source>
</evidence>
<feature type="domain" description="Nudix hydrolase" evidence="3">
    <location>
        <begin position="1"/>
        <end position="138"/>
    </location>
</feature>
<evidence type="ECO:0000313" key="5">
    <source>
        <dbReference type="Proteomes" id="UP000535890"/>
    </source>
</evidence>
<sequence length="140" mass="15485">MIRPLVLGIVRRGDDLLVLEGHDAVRGHTFYRPLGGGIEFGELSEQALHREFREELDVALTDVARVGVLENVFEFEGRPGHEIVVLYTASIADPAFYDRPDPGPILDEGTPVRWLPLRDVVAGRAVLYPEGLLELLSSGQ</sequence>
<name>A0A7Y9DW40_9PSEU</name>
<dbReference type="InterPro" id="IPR015797">
    <property type="entry name" value="NUDIX_hydrolase-like_dom_sf"/>
</dbReference>
<dbReference type="InterPro" id="IPR000086">
    <property type="entry name" value="NUDIX_hydrolase_dom"/>
</dbReference>
<reference evidence="4 5" key="1">
    <citation type="submission" date="2020-07" db="EMBL/GenBank/DDBJ databases">
        <title>Sequencing the genomes of 1000 actinobacteria strains.</title>
        <authorList>
            <person name="Klenk H.-P."/>
        </authorList>
    </citation>
    <scope>NUCLEOTIDE SEQUENCE [LARGE SCALE GENOMIC DNA]</scope>
    <source>
        <strain evidence="4 5">DSM 45772</strain>
    </source>
</reference>
<proteinExistence type="predicted"/>
<dbReference type="PANTHER" id="PTHR43046:SF14">
    <property type="entry name" value="MUTT_NUDIX FAMILY PROTEIN"/>
    <property type="match status" value="1"/>
</dbReference>
<dbReference type="Proteomes" id="UP000535890">
    <property type="component" value="Unassembled WGS sequence"/>
</dbReference>
<dbReference type="PROSITE" id="PS00893">
    <property type="entry name" value="NUDIX_BOX"/>
    <property type="match status" value="1"/>
</dbReference>
<keyword evidence="5" id="KW-1185">Reference proteome</keyword>
<dbReference type="AlphaFoldDB" id="A0A7Y9DW40"/>
<evidence type="ECO:0000256" key="1">
    <source>
        <dbReference type="ARBA" id="ARBA00001946"/>
    </source>
</evidence>